<dbReference type="NCBIfam" id="TIGR03566">
    <property type="entry name" value="FMN_reduc_MsuE"/>
    <property type="match status" value="1"/>
</dbReference>
<dbReference type="EMBL" id="MZXV01000037">
    <property type="protein sequence ID" value="PZV37133.1"/>
    <property type="molecule type" value="Genomic_DNA"/>
</dbReference>
<dbReference type="InterPro" id="IPR019912">
    <property type="entry name" value="FMN_Rdtase_MsuE-like"/>
</dbReference>
<proteinExistence type="inferred from homology"/>
<evidence type="ECO:0000256" key="2">
    <source>
        <dbReference type="ARBA" id="ARBA00022630"/>
    </source>
</evidence>
<dbReference type="GO" id="GO:0016491">
    <property type="term" value="F:oxidoreductase activity"/>
    <property type="evidence" value="ECO:0007669"/>
    <property type="project" value="UniProtKB-KW"/>
</dbReference>
<evidence type="ECO:0000259" key="5">
    <source>
        <dbReference type="Pfam" id="PF03358"/>
    </source>
</evidence>
<keyword evidence="2" id="KW-0285">Flavoprotein</keyword>
<evidence type="ECO:0000313" key="7">
    <source>
        <dbReference type="Proteomes" id="UP000248616"/>
    </source>
</evidence>
<keyword evidence="7" id="KW-1185">Reference proteome</keyword>
<name>A0A2W7CKW2_9HYPH</name>
<dbReference type="InterPro" id="IPR005025">
    <property type="entry name" value="FMN_Rdtase-like_dom"/>
</dbReference>
<evidence type="ECO:0000313" key="6">
    <source>
        <dbReference type="EMBL" id="PZV37133.1"/>
    </source>
</evidence>
<dbReference type="Gene3D" id="3.40.50.360">
    <property type="match status" value="1"/>
</dbReference>
<protein>
    <submittedName>
        <fullName evidence="6">FMN reductase</fullName>
    </submittedName>
</protein>
<evidence type="ECO:0000256" key="4">
    <source>
        <dbReference type="ARBA" id="ARBA00023002"/>
    </source>
</evidence>
<dbReference type="PANTHER" id="PTHR43408:SF2">
    <property type="entry name" value="FMN REDUCTASE (NADPH)"/>
    <property type="match status" value="1"/>
</dbReference>
<dbReference type="SUPFAM" id="SSF52218">
    <property type="entry name" value="Flavoproteins"/>
    <property type="match status" value="1"/>
</dbReference>
<dbReference type="InterPro" id="IPR029039">
    <property type="entry name" value="Flavoprotein-like_sf"/>
</dbReference>
<dbReference type="Pfam" id="PF03358">
    <property type="entry name" value="FMN_red"/>
    <property type="match status" value="1"/>
</dbReference>
<feature type="domain" description="NADPH-dependent FMN reductase-like" evidence="5">
    <location>
        <begin position="6"/>
        <end position="147"/>
    </location>
</feature>
<dbReference type="InterPro" id="IPR051814">
    <property type="entry name" value="NAD(P)H-dep_FMN_reductase"/>
</dbReference>
<accession>A0A2W7CKW2</accession>
<dbReference type="AlphaFoldDB" id="A0A2W7CKW2"/>
<dbReference type="PANTHER" id="PTHR43408">
    <property type="entry name" value="FMN REDUCTASE (NADPH)"/>
    <property type="match status" value="1"/>
</dbReference>
<dbReference type="RefSeq" id="WP_111545563.1">
    <property type="nucleotide sequence ID" value="NZ_MZXV01000037.1"/>
</dbReference>
<dbReference type="OrthoDB" id="1643408at2"/>
<comment type="similarity">
    <text evidence="1">Belongs to the SsuE family.</text>
</comment>
<reference evidence="7" key="1">
    <citation type="submission" date="2017-03" db="EMBL/GenBank/DDBJ databases">
        <authorList>
            <person name="Safronova V.I."/>
            <person name="Sazanova A.L."/>
            <person name="Chirak E.R."/>
        </authorList>
    </citation>
    <scope>NUCLEOTIDE SEQUENCE [LARGE SCALE GENOMIC DNA]</scope>
    <source>
        <strain evidence="7">Ach-343</strain>
    </source>
</reference>
<organism evidence="6 7">
    <name type="scientific">Mesorhizobium kowhaii</name>
    <dbReference type="NCBI Taxonomy" id="1300272"/>
    <lineage>
        <taxon>Bacteria</taxon>
        <taxon>Pseudomonadati</taxon>
        <taxon>Pseudomonadota</taxon>
        <taxon>Alphaproteobacteria</taxon>
        <taxon>Hyphomicrobiales</taxon>
        <taxon>Phyllobacteriaceae</taxon>
        <taxon>Mesorhizobium</taxon>
    </lineage>
</organism>
<keyword evidence="4" id="KW-0560">Oxidoreductase</keyword>
<sequence>MTKKLVVGISGNLTRPSKTNAFISHIVGEVADHIEATSAVFDIEDLGPSLPAARSIGNLDLTARSIIGQVLGADVLVVGTPTFKGSYTGLFKHFFDLLDPASLRGKPVILAATGGGERHSLIVEHQLRPLFGFFEALTMPTAIYASDDDFANGVLASEAIQARARQAVAEVSRVVGATHCIGLAADAQAAV</sequence>
<evidence type="ECO:0000256" key="1">
    <source>
        <dbReference type="ARBA" id="ARBA00005990"/>
    </source>
</evidence>
<gene>
    <name evidence="6" type="ORF">B5V02_18185</name>
</gene>
<evidence type="ECO:0000256" key="3">
    <source>
        <dbReference type="ARBA" id="ARBA00022643"/>
    </source>
</evidence>
<keyword evidence="3" id="KW-0288">FMN</keyword>
<dbReference type="Proteomes" id="UP000248616">
    <property type="component" value="Unassembled WGS sequence"/>
</dbReference>
<comment type="caution">
    <text evidence="6">The sequence shown here is derived from an EMBL/GenBank/DDBJ whole genome shotgun (WGS) entry which is preliminary data.</text>
</comment>